<evidence type="ECO:0000313" key="3">
    <source>
        <dbReference type="Proteomes" id="UP000249842"/>
    </source>
</evidence>
<keyword evidence="1" id="KW-1133">Transmembrane helix</keyword>
<evidence type="ECO:0000313" key="2">
    <source>
        <dbReference type="EMBL" id="RAK61374.1"/>
    </source>
</evidence>
<organism evidence="2 3">
    <name type="scientific">Phenylobacterium hankyongense</name>
    <dbReference type="NCBI Taxonomy" id="1813876"/>
    <lineage>
        <taxon>Bacteria</taxon>
        <taxon>Pseudomonadati</taxon>
        <taxon>Pseudomonadota</taxon>
        <taxon>Alphaproteobacteria</taxon>
        <taxon>Caulobacterales</taxon>
        <taxon>Caulobacteraceae</taxon>
        <taxon>Phenylobacterium</taxon>
    </lineage>
</organism>
<dbReference type="AlphaFoldDB" id="A0A328B686"/>
<keyword evidence="1" id="KW-0812">Transmembrane</keyword>
<keyword evidence="3" id="KW-1185">Reference proteome</keyword>
<dbReference type="EMBL" id="QFYP01000001">
    <property type="protein sequence ID" value="RAK61374.1"/>
    <property type="molecule type" value="Genomic_DNA"/>
</dbReference>
<keyword evidence="1" id="KW-0472">Membrane</keyword>
<reference evidence="3" key="1">
    <citation type="submission" date="2018-05" db="EMBL/GenBank/DDBJ databases">
        <authorList>
            <person name="Li X."/>
        </authorList>
    </citation>
    <scope>NUCLEOTIDE SEQUENCE [LARGE SCALE GENOMIC DNA]</scope>
    <source>
        <strain evidence="3">HKS-05</strain>
    </source>
</reference>
<dbReference type="Proteomes" id="UP000249842">
    <property type="component" value="Unassembled WGS sequence"/>
</dbReference>
<comment type="caution">
    <text evidence="2">The sequence shown here is derived from an EMBL/GenBank/DDBJ whole genome shotgun (WGS) entry which is preliminary data.</text>
</comment>
<feature type="transmembrane region" description="Helical" evidence="1">
    <location>
        <begin position="24"/>
        <end position="48"/>
    </location>
</feature>
<protein>
    <submittedName>
        <fullName evidence="2">Uncharacterized protein</fullName>
    </submittedName>
</protein>
<proteinExistence type="predicted"/>
<feature type="transmembrane region" description="Helical" evidence="1">
    <location>
        <begin position="60"/>
        <end position="80"/>
    </location>
</feature>
<evidence type="ECO:0000256" key="1">
    <source>
        <dbReference type="SAM" id="Phobius"/>
    </source>
</evidence>
<sequence length="120" mass="13019">MFYNARLLQAAGFSVSLTLTRGDFMAYMIGMAVGGVVGMLLLSRLTLWMFKRLGDNERRILVAHAVAYVLAVGLGGLGYADGGPPRFLYAASVYGLPTLLWLAMDLLGLKGRRFKGQVSN</sequence>
<gene>
    <name evidence="2" type="ORF">DJ021_16970</name>
</gene>
<name>A0A328B686_9CAUL</name>
<accession>A0A328B686</accession>
<feature type="transmembrane region" description="Helical" evidence="1">
    <location>
        <begin position="86"/>
        <end position="107"/>
    </location>
</feature>